<accession>U6K767</accession>
<evidence type="ECO:0000313" key="4">
    <source>
        <dbReference type="Proteomes" id="UP000030744"/>
    </source>
</evidence>
<organism evidence="3 4">
    <name type="scientific">Eimeria mitis</name>
    <dbReference type="NCBI Taxonomy" id="44415"/>
    <lineage>
        <taxon>Eukaryota</taxon>
        <taxon>Sar</taxon>
        <taxon>Alveolata</taxon>
        <taxon>Apicomplexa</taxon>
        <taxon>Conoidasida</taxon>
        <taxon>Coccidia</taxon>
        <taxon>Eucoccidiorida</taxon>
        <taxon>Eimeriorina</taxon>
        <taxon>Eimeriidae</taxon>
        <taxon>Eimeria</taxon>
    </lineage>
</organism>
<evidence type="ECO:0000256" key="2">
    <source>
        <dbReference type="SAM" id="Phobius"/>
    </source>
</evidence>
<feature type="region of interest" description="Disordered" evidence="1">
    <location>
        <begin position="797"/>
        <end position="873"/>
    </location>
</feature>
<feature type="compositionally biased region" description="Low complexity" evidence="1">
    <location>
        <begin position="498"/>
        <end position="509"/>
    </location>
</feature>
<dbReference type="EMBL" id="HG683178">
    <property type="protein sequence ID" value="CDJ31318.1"/>
    <property type="molecule type" value="Genomic_DNA"/>
</dbReference>
<sequence length="898" mass="97457">MTAPLQFSLDLAELAPPWNPAAAPPSEGLPPFFVGPSASMIPEFGVYEDVARAPYTYFGHVPSAGAPRSRFFILAAIASISALAFLVLRCFALLSAESSLKVSGSPSRQLSDDDDVFSCPAGEDESSAAASGGEDYRSSGDPELSPLAQQAVMQQIQMLTLTRTDAQCLTQEEVREVAHAQASLRSLASRYVYISGRTTDLTRRVQDLRYQEERKGKEEDEGAEEEAQSSTLSRLMALQHELELEKQELGSIKEKLLKMMFSTDQDVLALFIRARFFSSGRSISAPASQALSAKDVVFGVNTSIPTQLTSDQVNRVGLLVTDLLLQSSSCRTELQRLVQQGVVPGQSRTTAQAITAPVVHRARGFLSDLTATAEQMRRAGMQARAKEVQHEAERMIRALETCGFGPGRVSPKTPKRLFGADATLTVEWKGPPMLWQPVPSPRLPWQRSPSADLFLSSEQSDDASTSSTLPDVLAHDLQTKTQIASSSRSVEETRRPRQSQPPSADPSSPWGSMAISGERKRLWRSFPEIFTDTVTIQSADTPSEEGAQAADGAQWRRRSASSRSMEDDSEASSDASSEHSEEVAWLTSMFPGEGAQQLLHHADAEQSQEAVENRARRGVKLMKTWTAKAEALLQAEVSSYAVYEQMKHKMIDGKRIISSWELVRTEAASPLLSTTLIQELRDQLFKCEQMLNQLQDRAVEWALSVLTASEASVKDSILSLREGVEKAKANDLNRIIFSNIMVGVANTILKAQKAHCSYAKLTTEVPEVSKELSATLLRLARKSLDAAVELENALTQVPPGGRGAARGESAARPQQPLAEGPVVYEAPPEEADEQQGAAAIAEPTTEPLPTLTETADPPPDGFEASGPLTFADPDDGGAALIDAAARKASSVLNKLKLR</sequence>
<name>U6K767_9EIME</name>
<keyword evidence="2" id="KW-0472">Membrane</keyword>
<dbReference type="GeneID" id="25375860"/>
<feature type="region of interest" description="Disordered" evidence="1">
    <location>
        <begin position="535"/>
        <end position="582"/>
    </location>
</feature>
<keyword evidence="4" id="KW-1185">Reference proteome</keyword>
<reference evidence="3" key="2">
    <citation type="submission" date="2013-10" db="EMBL/GenBank/DDBJ databases">
        <authorList>
            <person name="Aslett M."/>
        </authorList>
    </citation>
    <scope>NUCLEOTIDE SEQUENCE [LARGE SCALE GENOMIC DNA]</scope>
    <source>
        <strain evidence="3">Houghton</strain>
    </source>
</reference>
<reference evidence="3" key="1">
    <citation type="submission" date="2013-10" db="EMBL/GenBank/DDBJ databases">
        <title>Genomic analysis of the causative agents of coccidiosis in chickens.</title>
        <authorList>
            <person name="Reid A.J."/>
            <person name="Blake D."/>
            <person name="Billington K."/>
            <person name="Browne H."/>
            <person name="Dunn M."/>
            <person name="Hung S."/>
            <person name="Kawahara F."/>
            <person name="Miranda-Saavedra D."/>
            <person name="Mourier T."/>
            <person name="Nagra H."/>
            <person name="Otto T.D."/>
            <person name="Rawlings N."/>
            <person name="Sanchez A."/>
            <person name="Sanders M."/>
            <person name="Subramaniam C."/>
            <person name="Tay Y."/>
            <person name="Dear P."/>
            <person name="Doerig C."/>
            <person name="Gruber A."/>
            <person name="Parkinson J."/>
            <person name="Shirley M."/>
            <person name="Wan K.L."/>
            <person name="Berriman M."/>
            <person name="Tomley F."/>
            <person name="Pain A."/>
        </authorList>
    </citation>
    <scope>NUCLEOTIDE SEQUENCE [LARGE SCALE GENOMIC DNA]</scope>
    <source>
        <strain evidence="3">Houghton</strain>
    </source>
</reference>
<dbReference type="AlphaFoldDB" id="U6K767"/>
<feature type="region of interest" description="Disordered" evidence="1">
    <location>
        <begin position="102"/>
        <end position="143"/>
    </location>
</feature>
<dbReference type="VEuPathDB" id="ToxoDB:EMH_0008710"/>
<evidence type="ECO:0000256" key="1">
    <source>
        <dbReference type="SAM" id="MobiDB-lite"/>
    </source>
</evidence>
<feature type="compositionally biased region" description="Low complexity" evidence="1">
    <location>
        <begin position="837"/>
        <end position="855"/>
    </location>
</feature>
<keyword evidence="2" id="KW-0812">Transmembrane</keyword>
<feature type="compositionally biased region" description="Low complexity" evidence="1">
    <location>
        <begin position="456"/>
        <end position="468"/>
    </location>
</feature>
<feature type="region of interest" description="Disordered" evidence="1">
    <location>
        <begin position="455"/>
        <end position="513"/>
    </location>
</feature>
<dbReference type="RefSeq" id="XP_013353883.1">
    <property type="nucleotide sequence ID" value="XM_013498429.1"/>
</dbReference>
<proteinExistence type="predicted"/>
<dbReference type="Proteomes" id="UP000030744">
    <property type="component" value="Unassembled WGS sequence"/>
</dbReference>
<feature type="compositionally biased region" description="Polar residues" evidence="1">
    <location>
        <begin position="479"/>
        <end position="488"/>
    </location>
</feature>
<feature type="transmembrane region" description="Helical" evidence="2">
    <location>
        <begin position="71"/>
        <end position="94"/>
    </location>
</feature>
<gene>
    <name evidence="3" type="ORF">EMH_0008710</name>
</gene>
<keyword evidence="2" id="KW-1133">Transmembrane helix</keyword>
<feature type="compositionally biased region" description="Acidic residues" evidence="1">
    <location>
        <begin position="112"/>
        <end position="126"/>
    </location>
</feature>
<evidence type="ECO:0000313" key="3">
    <source>
        <dbReference type="EMBL" id="CDJ31318.1"/>
    </source>
</evidence>
<dbReference type="OrthoDB" id="348308at2759"/>
<protein>
    <submittedName>
        <fullName evidence="3">Uncharacterized protein</fullName>
    </submittedName>
</protein>